<keyword evidence="1" id="KW-0489">Methyltransferase</keyword>
<dbReference type="GO" id="GO:0046983">
    <property type="term" value="F:protein dimerization activity"/>
    <property type="evidence" value="ECO:0007669"/>
    <property type="project" value="InterPro"/>
</dbReference>
<proteinExistence type="predicted"/>
<dbReference type="Proteomes" id="UP000605148">
    <property type="component" value="Unassembled WGS sequence"/>
</dbReference>
<dbReference type="Pfam" id="PF00891">
    <property type="entry name" value="Methyltransf_2"/>
    <property type="match status" value="1"/>
</dbReference>
<evidence type="ECO:0000256" key="3">
    <source>
        <dbReference type="ARBA" id="ARBA00022691"/>
    </source>
</evidence>
<evidence type="ECO:0000313" key="7">
    <source>
        <dbReference type="Proteomes" id="UP000605148"/>
    </source>
</evidence>
<dbReference type="CDD" id="cd02440">
    <property type="entry name" value="AdoMet_MTases"/>
    <property type="match status" value="1"/>
</dbReference>
<organism evidence="6 7">
    <name type="scientific">Roseibium aquae</name>
    <dbReference type="NCBI Taxonomy" id="1323746"/>
    <lineage>
        <taxon>Bacteria</taxon>
        <taxon>Pseudomonadati</taxon>
        <taxon>Pseudomonadota</taxon>
        <taxon>Alphaproteobacteria</taxon>
        <taxon>Hyphomicrobiales</taxon>
        <taxon>Stappiaceae</taxon>
        <taxon>Roseibium</taxon>
    </lineage>
</organism>
<name>A0A916WV19_9HYPH</name>
<dbReference type="PANTHER" id="PTHR43712">
    <property type="entry name" value="PUTATIVE (AFU_ORTHOLOGUE AFUA_4G14580)-RELATED"/>
    <property type="match status" value="1"/>
</dbReference>
<evidence type="ECO:0000259" key="5">
    <source>
        <dbReference type="Pfam" id="PF08100"/>
    </source>
</evidence>
<dbReference type="OrthoDB" id="7418600at2"/>
<dbReference type="SUPFAM" id="SSF46785">
    <property type="entry name" value="Winged helix' DNA-binding domain"/>
    <property type="match status" value="1"/>
</dbReference>
<evidence type="ECO:0000256" key="1">
    <source>
        <dbReference type="ARBA" id="ARBA00022603"/>
    </source>
</evidence>
<comment type="caution">
    <text evidence="6">The sequence shown here is derived from an EMBL/GenBank/DDBJ whole genome shotgun (WGS) entry which is preliminary data.</text>
</comment>
<evidence type="ECO:0000259" key="4">
    <source>
        <dbReference type="Pfam" id="PF00891"/>
    </source>
</evidence>
<dbReference type="EMBL" id="BMFA01000001">
    <property type="protein sequence ID" value="GGB34934.1"/>
    <property type="molecule type" value="Genomic_DNA"/>
</dbReference>
<keyword evidence="2" id="KW-0808">Transferase</keyword>
<dbReference type="GO" id="GO:0008171">
    <property type="term" value="F:O-methyltransferase activity"/>
    <property type="evidence" value="ECO:0007669"/>
    <property type="project" value="InterPro"/>
</dbReference>
<dbReference type="PIRSF" id="PIRSF005739">
    <property type="entry name" value="O-mtase"/>
    <property type="match status" value="1"/>
</dbReference>
<dbReference type="InterPro" id="IPR016461">
    <property type="entry name" value="COMT-like"/>
</dbReference>
<gene>
    <name evidence="6" type="ORF">GCM10011316_03790</name>
</gene>
<dbReference type="SUPFAM" id="SSF53335">
    <property type="entry name" value="S-adenosyl-L-methionine-dependent methyltransferases"/>
    <property type="match status" value="1"/>
</dbReference>
<dbReference type="InterPro" id="IPR029063">
    <property type="entry name" value="SAM-dependent_MTases_sf"/>
</dbReference>
<evidence type="ECO:0000313" key="6">
    <source>
        <dbReference type="EMBL" id="GGB34934.1"/>
    </source>
</evidence>
<dbReference type="RefSeq" id="WP_150493884.1">
    <property type="nucleotide sequence ID" value="NZ_BMFA01000001.1"/>
</dbReference>
<reference evidence="6" key="2">
    <citation type="submission" date="2020-09" db="EMBL/GenBank/DDBJ databases">
        <authorList>
            <person name="Sun Q."/>
            <person name="Zhou Y."/>
        </authorList>
    </citation>
    <scope>NUCLEOTIDE SEQUENCE</scope>
    <source>
        <strain evidence="6">CGMCC 1.12426</strain>
    </source>
</reference>
<accession>A0A916WV19</accession>
<keyword evidence="3" id="KW-0949">S-adenosyl-L-methionine</keyword>
<dbReference type="Gene3D" id="1.10.10.10">
    <property type="entry name" value="Winged helix-like DNA-binding domain superfamily/Winged helix DNA-binding domain"/>
    <property type="match status" value="1"/>
</dbReference>
<evidence type="ECO:0000256" key="2">
    <source>
        <dbReference type="ARBA" id="ARBA00022679"/>
    </source>
</evidence>
<dbReference type="InterPro" id="IPR001077">
    <property type="entry name" value="COMT_C"/>
</dbReference>
<dbReference type="PANTHER" id="PTHR43712:SF2">
    <property type="entry name" value="O-METHYLTRANSFERASE CICE"/>
    <property type="match status" value="1"/>
</dbReference>
<keyword evidence="7" id="KW-1185">Reference proteome</keyword>
<dbReference type="PROSITE" id="PS51683">
    <property type="entry name" value="SAM_OMT_II"/>
    <property type="match status" value="1"/>
</dbReference>
<feature type="domain" description="O-methyltransferase dimerisation" evidence="5">
    <location>
        <begin position="15"/>
        <end position="90"/>
    </location>
</feature>
<dbReference type="Pfam" id="PF08100">
    <property type="entry name" value="Dimerisation"/>
    <property type="match status" value="1"/>
</dbReference>
<sequence>MGYAAPLETAESISEIAFAFMGSKALFAGLHVDLFSALSEKPLTAEEVAASTGLDVDRATTLLTALTALGLLTRDGSGFSNSPAAESFLVKGKKYDFGDYLRFQIDQQMYPFMTQLNAAMTGSLDELQVASYAEWFSDPEQARLYSRSQHAGSLGPGRGLGKKVDLSHARTLLDVGGGTGAFSISLCKIYENLSSTILDFPTVAAVGRDFIAEEGLSDRIRYQPGNALTDPWPQTADAVLMSYLFSGVPGKSLPGLVRQSFATLTPGGRCMVHDFMVDESREGPKLAALWQLQHTAFNPQAKSVTSDYVAGLMEAAGFIDIEVSVMIPGLTMLVHGRRPD</sequence>
<dbReference type="Gene3D" id="3.40.50.150">
    <property type="entry name" value="Vaccinia Virus protein VP39"/>
    <property type="match status" value="1"/>
</dbReference>
<dbReference type="InterPro" id="IPR036388">
    <property type="entry name" value="WH-like_DNA-bd_sf"/>
</dbReference>
<dbReference type="AlphaFoldDB" id="A0A916WV19"/>
<feature type="domain" description="O-methyltransferase C-terminal" evidence="4">
    <location>
        <begin position="137"/>
        <end position="318"/>
    </location>
</feature>
<dbReference type="InterPro" id="IPR012967">
    <property type="entry name" value="COMT_dimerisation"/>
</dbReference>
<reference evidence="6" key="1">
    <citation type="journal article" date="2014" name="Int. J. Syst. Evol. Microbiol.">
        <title>Complete genome sequence of Corynebacterium casei LMG S-19264T (=DSM 44701T), isolated from a smear-ripened cheese.</title>
        <authorList>
            <consortium name="US DOE Joint Genome Institute (JGI-PGF)"/>
            <person name="Walter F."/>
            <person name="Albersmeier A."/>
            <person name="Kalinowski J."/>
            <person name="Ruckert C."/>
        </authorList>
    </citation>
    <scope>NUCLEOTIDE SEQUENCE</scope>
    <source>
        <strain evidence="6">CGMCC 1.12426</strain>
    </source>
</reference>
<dbReference type="GO" id="GO:0032259">
    <property type="term" value="P:methylation"/>
    <property type="evidence" value="ECO:0007669"/>
    <property type="project" value="UniProtKB-KW"/>
</dbReference>
<dbReference type="InterPro" id="IPR036390">
    <property type="entry name" value="WH_DNA-bd_sf"/>
</dbReference>
<protein>
    <submittedName>
        <fullName evidence="6">O-methyltransferase</fullName>
    </submittedName>
</protein>